<evidence type="ECO:0000256" key="7">
    <source>
        <dbReference type="ARBA" id="ARBA00023242"/>
    </source>
</evidence>
<evidence type="ECO:0000256" key="3">
    <source>
        <dbReference type="ARBA" id="ARBA00021453"/>
    </source>
</evidence>
<dbReference type="GO" id="GO:0006367">
    <property type="term" value="P:transcription initiation at RNA polymerase II promoter"/>
    <property type="evidence" value="ECO:0007669"/>
    <property type="project" value="InterPro"/>
</dbReference>
<sequence>MADAVIKPDPEAAVASPRFMEDDDIYEDAGDMAINEDPSFQNLWLGRVPKYVWNAWNEMSEDLDEEIQIGTIRNCRERMPDGTIKDSYSMLLNSNLAQHQTVPKEYNLDITNSNVKNTFIFSEQDLPGFKSKSRQKFALETANMPARLTRGKIEKPANKQPWDPNKKFQPQFRKAIPKRTKLSGRVVHELSCIAVQNEESDRLLAIRTLEAMKPKVGTKFLNEDLDVGQGFIQPGTIKASDAYRSFIKTKSSTASGKPQLTKTARMPENELLDKIFECFREYNYWSMKALRAKLQQPEAYLRETLEKIAFLAKTGRFATQWSLKPENRPDNYEVAAGDAIAPGEDTDLGDDDEDDDEEDVKFEDV</sequence>
<comment type="caution">
    <text evidence="13">The sequence shown here is derived from an EMBL/GenBank/DDBJ whole genome shotgun (WGS) entry which is preliminary data.</text>
</comment>
<dbReference type="InterPro" id="IPR011039">
    <property type="entry name" value="TFIIF_interaction"/>
</dbReference>
<feature type="domain" description="TFIIF beta subunit HTH" evidence="11">
    <location>
        <begin position="264"/>
        <end position="328"/>
    </location>
</feature>
<evidence type="ECO:0000256" key="9">
    <source>
        <dbReference type="ARBA" id="ARBA00081863"/>
    </source>
</evidence>
<evidence type="ECO:0000256" key="1">
    <source>
        <dbReference type="ARBA" id="ARBA00004123"/>
    </source>
</evidence>
<evidence type="ECO:0000256" key="8">
    <source>
        <dbReference type="ARBA" id="ARBA00081473"/>
    </source>
</evidence>
<feature type="compositionally biased region" description="Acidic residues" evidence="10">
    <location>
        <begin position="344"/>
        <end position="365"/>
    </location>
</feature>
<dbReference type="GO" id="GO:0003677">
    <property type="term" value="F:DNA binding"/>
    <property type="evidence" value="ECO:0007669"/>
    <property type="project" value="UniProtKB-KW"/>
</dbReference>
<keyword evidence="6" id="KW-0804">Transcription</keyword>
<dbReference type="CDD" id="cd07980">
    <property type="entry name" value="TFIIF_beta"/>
    <property type="match status" value="1"/>
</dbReference>
<keyword evidence="7" id="KW-0539">Nucleus</keyword>
<evidence type="ECO:0000256" key="2">
    <source>
        <dbReference type="ARBA" id="ARBA00009543"/>
    </source>
</evidence>
<gene>
    <name evidence="13" type="ORF">BPOR_0020g00330</name>
</gene>
<accession>A0A4Z1L4P5</accession>
<protein>
    <recommendedName>
        <fullName evidence="3">Transcription initiation factor IIF subunit beta</fullName>
    </recommendedName>
    <alternativeName>
        <fullName evidence="9">TFIIF medium subunit</fullName>
    </alternativeName>
    <alternativeName>
        <fullName evidence="8">TFIIF-beta</fullName>
    </alternativeName>
</protein>
<evidence type="ECO:0000313" key="14">
    <source>
        <dbReference type="Proteomes" id="UP000297280"/>
    </source>
</evidence>
<evidence type="ECO:0000256" key="6">
    <source>
        <dbReference type="ARBA" id="ARBA00023163"/>
    </source>
</evidence>
<dbReference type="STRING" id="87229.A0A4Z1L4P5"/>
<comment type="similarity">
    <text evidence="2">Belongs to the TFIIF beta subunit family.</text>
</comment>
<evidence type="ECO:0000313" key="13">
    <source>
        <dbReference type="EMBL" id="TGO91738.1"/>
    </source>
</evidence>
<dbReference type="InterPro" id="IPR040504">
    <property type="entry name" value="TFIIF_beta_N"/>
</dbReference>
<dbReference type="Proteomes" id="UP000297280">
    <property type="component" value="Unassembled WGS sequence"/>
</dbReference>
<keyword evidence="4" id="KW-0805">Transcription regulation</keyword>
<dbReference type="OrthoDB" id="26094at2759"/>
<name>A0A4Z1L4P5_9HELO</name>
<dbReference type="Gene3D" id="1.10.10.10">
    <property type="entry name" value="Winged helix-like DNA-binding domain superfamily/Winged helix DNA-binding domain"/>
    <property type="match status" value="1"/>
</dbReference>
<evidence type="ECO:0000259" key="12">
    <source>
        <dbReference type="Pfam" id="PF17683"/>
    </source>
</evidence>
<dbReference type="InterPro" id="IPR040450">
    <property type="entry name" value="TFIIF_beta_HTH"/>
</dbReference>
<dbReference type="InterPro" id="IPR036390">
    <property type="entry name" value="WH_DNA-bd_sf"/>
</dbReference>
<keyword evidence="14" id="KW-1185">Reference proteome</keyword>
<dbReference type="Pfam" id="PF17683">
    <property type="entry name" value="TFIIF_beta_N"/>
    <property type="match status" value="1"/>
</dbReference>
<dbReference type="SUPFAM" id="SSF46785">
    <property type="entry name" value="Winged helix' DNA-binding domain"/>
    <property type="match status" value="1"/>
</dbReference>
<dbReference type="GO" id="GO:0005674">
    <property type="term" value="C:transcription factor TFIIF complex"/>
    <property type="evidence" value="ECO:0007669"/>
    <property type="project" value="InterPro"/>
</dbReference>
<evidence type="ECO:0000256" key="5">
    <source>
        <dbReference type="ARBA" id="ARBA00023125"/>
    </source>
</evidence>
<dbReference type="PANTHER" id="PTHR10445:SF0">
    <property type="entry name" value="GENERAL TRANSCRIPTION FACTOR IIF SUBUNIT 2"/>
    <property type="match status" value="1"/>
</dbReference>
<dbReference type="EMBL" id="PQXO01000020">
    <property type="protein sequence ID" value="TGO91738.1"/>
    <property type="molecule type" value="Genomic_DNA"/>
</dbReference>
<feature type="domain" description="TFIIF beta subunit N-terminal" evidence="12">
    <location>
        <begin position="41"/>
        <end position="194"/>
    </location>
</feature>
<dbReference type="PANTHER" id="PTHR10445">
    <property type="entry name" value="GENERAL TRANSCRIPTION FACTOR IIF SUBUNIT 2"/>
    <property type="match status" value="1"/>
</dbReference>
<dbReference type="AlphaFoldDB" id="A0A4Z1L4P5"/>
<feature type="region of interest" description="Disordered" evidence="10">
    <location>
        <begin position="336"/>
        <end position="365"/>
    </location>
</feature>
<evidence type="ECO:0000256" key="10">
    <source>
        <dbReference type="SAM" id="MobiDB-lite"/>
    </source>
</evidence>
<reference evidence="13 14" key="1">
    <citation type="submission" date="2017-12" db="EMBL/GenBank/DDBJ databases">
        <title>Comparative genomics of Botrytis spp.</title>
        <authorList>
            <person name="Valero-Jimenez C.A."/>
            <person name="Tapia P."/>
            <person name="Veloso J."/>
            <person name="Silva-Moreno E."/>
            <person name="Staats M."/>
            <person name="Valdes J.H."/>
            <person name="Van Kan J.A.L."/>
        </authorList>
    </citation>
    <scope>NUCLEOTIDE SEQUENCE [LARGE SCALE GENOMIC DNA]</scope>
    <source>
        <strain evidence="13 14">MUCL3349</strain>
    </source>
</reference>
<evidence type="ECO:0000259" key="11">
    <source>
        <dbReference type="Pfam" id="PF02270"/>
    </source>
</evidence>
<keyword evidence="5" id="KW-0238">DNA-binding</keyword>
<dbReference type="Pfam" id="PF02270">
    <property type="entry name" value="TFIIF_beta"/>
    <property type="match status" value="1"/>
</dbReference>
<dbReference type="InterPro" id="IPR003196">
    <property type="entry name" value="TFIIF_beta"/>
</dbReference>
<dbReference type="SUPFAM" id="SSF50916">
    <property type="entry name" value="Rap30/74 interaction domains"/>
    <property type="match status" value="1"/>
</dbReference>
<dbReference type="FunFam" id="1.10.10.10:FF:000035">
    <property type="entry name" value="General transcription factor IIF subunit 2"/>
    <property type="match status" value="1"/>
</dbReference>
<organism evidence="13 14">
    <name type="scientific">Botrytis porri</name>
    <dbReference type="NCBI Taxonomy" id="87229"/>
    <lineage>
        <taxon>Eukaryota</taxon>
        <taxon>Fungi</taxon>
        <taxon>Dikarya</taxon>
        <taxon>Ascomycota</taxon>
        <taxon>Pezizomycotina</taxon>
        <taxon>Leotiomycetes</taxon>
        <taxon>Helotiales</taxon>
        <taxon>Sclerotiniaceae</taxon>
        <taxon>Botrytis</taxon>
    </lineage>
</organism>
<proteinExistence type="inferred from homology"/>
<dbReference type="InterPro" id="IPR036388">
    <property type="entry name" value="WH-like_DNA-bd_sf"/>
</dbReference>
<comment type="subcellular location">
    <subcellularLocation>
        <location evidence="1">Nucleus</location>
    </subcellularLocation>
</comment>
<evidence type="ECO:0000256" key="4">
    <source>
        <dbReference type="ARBA" id="ARBA00023015"/>
    </source>
</evidence>